<evidence type="ECO:0000256" key="1">
    <source>
        <dbReference type="SAM" id="MobiDB-lite"/>
    </source>
</evidence>
<evidence type="ECO:0000256" key="2">
    <source>
        <dbReference type="SAM" id="Phobius"/>
    </source>
</evidence>
<protein>
    <submittedName>
        <fullName evidence="4">TNFR-Cys domain-containing protein</fullName>
    </submittedName>
</protein>
<dbReference type="WBParaSite" id="SMRG1_43240.1">
    <property type="protein sequence ID" value="SMRG1_43240.1"/>
    <property type="gene ID" value="SMRG1_43240"/>
</dbReference>
<organism evidence="3 4">
    <name type="scientific">Schistosoma margrebowiei</name>
    <dbReference type="NCBI Taxonomy" id="48269"/>
    <lineage>
        <taxon>Eukaryota</taxon>
        <taxon>Metazoa</taxon>
        <taxon>Spiralia</taxon>
        <taxon>Lophotrochozoa</taxon>
        <taxon>Platyhelminthes</taxon>
        <taxon>Trematoda</taxon>
        <taxon>Digenea</taxon>
        <taxon>Strigeidida</taxon>
        <taxon>Schistosomatoidea</taxon>
        <taxon>Schistosomatidae</taxon>
        <taxon>Schistosoma</taxon>
    </lineage>
</organism>
<feature type="compositionally biased region" description="Low complexity" evidence="1">
    <location>
        <begin position="730"/>
        <end position="750"/>
    </location>
</feature>
<evidence type="ECO:0000313" key="4">
    <source>
        <dbReference type="WBParaSite" id="SMRG1_43240.1"/>
    </source>
</evidence>
<proteinExistence type="predicted"/>
<keyword evidence="2" id="KW-0812">Transmembrane</keyword>
<dbReference type="Proteomes" id="UP000050790">
    <property type="component" value="Unassembled WGS sequence"/>
</dbReference>
<dbReference type="AlphaFoldDB" id="A0AA84ZS87"/>
<accession>A0AA84ZS87</accession>
<sequence>MYSLITYSHVTSLFILLILGEFNIQIVYSYIFCHCDTDECRAFGYKECKAEFYCYSIYELNSLSTNHHIQLINRSTEITGISISRGCISNSFLTMCTKKEIRHNKQFNSPYLITRCCRDAWCNTDKVKIAQSDWSLHETKRYTLGDYSNYDAERMGSINLRQQTQFKTGTEASSLLTNSKDFQNLQSDLHLTDEDFSENLLNTKLLHQDVSKQITMEDRSNMINSRRGIRRKGDKGDGNTETDSSRILTENFQLSYFNPVKSAHSKSYNMNMLLARPIYVAMGISLAILLFGLIFLSFALLFYRRNKLVHISNCRTVCSYSCHNRNSITSPISERVICKSATGISENTERLKNWNQPVSVFPNQHSTDEPLLLNGISSIESMNPSTDYRSSTLIKTGSNWVKPTGYTTSAEKKENVYKENLFTYYCNHCICCYSNNNNNVNNDINDFSHSTNKDFKSFINLSQFNKRIITMDNTENNNNTTINDHHLHPVLCETSEFSLNTDNQKQEPSSISTPLFSIHSTSTHQLQDFIESKKINTNNHSYYNNHKSLLINNQDTFTWIQNQQSHNQNSMKCQQYNYYNQKLQKNINLIQMNKQRQIYSMLNDFNENCSDSINLYDIDNNNNNSNYEHIRTMPKQKFIDMEARKSNTIQINSNIDSVSPILHNDIRRNTNCSNSNSDHLENESINQQSILPIQFNDLLFPHLPPPPSYPPPPLHQQQETQQRIIEILNPHNSTNTTTTTNNNNNTNNNSDNKVLNHKNTLFVDLHRFDILLQRQRGTGKTSSGGEDNKTIESEQSDINQIWKMSGSNENNSELNTVIIDHRIIPLNNNDNNNQFSKYSTDLNNLTEHRILETDLIGLATFRKADEKNVDLVTPYAQFDLSPDSSMCITAE</sequence>
<name>A0AA84ZS87_9TREM</name>
<keyword evidence="2" id="KW-0472">Membrane</keyword>
<evidence type="ECO:0000313" key="3">
    <source>
        <dbReference type="Proteomes" id="UP000050790"/>
    </source>
</evidence>
<feature type="region of interest" description="Disordered" evidence="1">
    <location>
        <begin position="730"/>
        <end position="754"/>
    </location>
</feature>
<keyword evidence="2" id="KW-1133">Transmembrane helix</keyword>
<reference evidence="4" key="1">
    <citation type="submission" date="2023-11" db="UniProtKB">
        <authorList>
            <consortium name="WormBaseParasite"/>
        </authorList>
    </citation>
    <scope>IDENTIFICATION</scope>
</reference>
<feature type="transmembrane region" description="Helical" evidence="2">
    <location>
        <begin position="278"/>
        <end position="303"/>
    </location>
</feature>